<accession>A0A8H4Q2Z7</accession>
<reference evidence="2 3" key="1">
    <citation type="journal article" date="2020" name="G3 (Bethesda)">
        <title>Genetic Underpinnings of Host Manipulation by Ophiocordyceps as Revealed by Comparative Transcriptomics.</title>
        <authorList>
            <person name="Will I."/>
            <person name="Das B."/>
            <person name="Trinh T."/>
            <person name="Brachmann A."/>
            <person name="Ohm R.A."/>
            <person name="de Bekker C."/>
        </authorList>
    </citation>
    <scope>NUCLEOTIDE SEQUENCE [LARGE SCALE GENOMIC DNA]</scope>
    <source>
        <strain evidence="2 3">EC05</strain>
    </source>
</reference>
<feature type="region of interest" description="Disordered" evidence="1">
    <location>
        <begin position="376"/>
        <end position="431"/>
    </location>
</feature>
<feature type="compositionally biased region" description="Basic and acidic residues" evidence="1">
    <location>
        <begin position="460"/>
        <end position="479"/>
    </location>
</feature>
<dbReference type="AlphaFoldDB" id="A0A8H4Q2Z7"/>
<feature type="region of interest" description="Disordered" evidence="1">
    <location>
        <begin position="137"/>
        <end position="187"/>
    </location>
</feature>
<feature type="region of interest" description="Disordered" evidence="1">
    <location>
        <begin position="1"/>
        <end position="51"/>
    </location>
</feature>
<feature type="compositionally biased region" description="Basic residues" evidence="1">
    <location>
        <begin position="480"/>
        <end position="495"/>
    </location>
</feature>
<feature type="compositionally biased region" description="Basic and acidic residues" evidence="1">
    <location>
        <begin position="41"/>
        <end position="51"/>
    </location>
</feature>
<name>A0A8H4Q2Z7_9HYPO</name>
<feature type="region of interest" description="Disordered" evidence="1">
    <location>
        <begin position="326"/>
        <end position="355"/>
    </location>
</feature>
<evidence type="ECO:0000256" key="1">
    <source>
        <dbReference type="SAM" id="MobiDB-lite"/>
    </source>
</evidence>
<dbReference type="OrthoDB" id="4928256at2759"/>
<gene>
    <name evidence="2" type="ORF">GQ602_006272</name>
</gene>
<comment type="caution">
    <text evidence="2">The sequence shown here is derived from an EMBL/GenBank/DDBJ whole genome shotgun (WGS) entry which is preliminary data.</text>
</comment>
<feature type="region of interest" description="Disordered" evidence="1">
    <location>
        <begin position="202"/>
        <end position="307"/>
    </location>
</feature>
<evidence type="ECO:0000313" key="3">
    <source>
        <dbReference type="Proteomes" id="UP000562929"/>
    </source>
</evidence>
<dbReference type="Proteomes" id="UP000562929">
    <property type="component" value="Unassembled WGS sequence"/>
</dbReference>
<feature type="compositionally biased region" description="Basic residues" evidence="1">
    <location>
        <begin position="282"/>
        <end position="291"/>
    </location>
</feature>
<protein>
    <submittedName>
        <fullName evidence="2">Uncharacterized protein</fullName>
    </submittedName>
</protein>
<feature type="compositionally biased region" description="Low complexity" evidence="1">
    <location>
        <begin position="408"/>
        <end position="426"/>
    </location>
</feature>
<sequence>MGLLSFLSKRSQGDEGRTGLGRQRDCRSTVALTPALGGMNDSRRPVTHDGRRESRVVKPYFLGIREDGESAPIGNGNRWRRRERERVEKSGLPRHVDLLDAQGEFRPCDFRSRVRAAGTRDYGEDVAERNMVGVLERDAVPKRDAVPERDSNPRRGPSPRGVMVPERETGPDRDTVPPRRTIPVQTKAIRLNGGVVAITAFAEPSSPPVNGHGPRSDGDLSASPPSVPRYRPHSSIPDSPPQQQTARRRRPLSETLADDWAAGRLRPMQSMEADGLQGRNPGMKRRGRRLRRGDSDETSSSSDDDFTFDRLAPLSAVISASFPRRPVSLAHAPPPVSLTPRRREKPRSRSRTCGHSLAVEFAGHVPERSSSLNQWSLTSSMNNTPVTELSDHSTRTSTASKQQKRLDSSSSSFVSSSAASTYTSSSDADPLRLDGESLLFKPEGYGTANLPGLIAVREKTDRRRAARVDADDSPEEKLPARRNGRGRRASRRVRGGSRIEPVLEDWEEGHAADVE</sequence>
<proteinExistence type="predicted"/>
<feature type="region of interest" description="Disordered" evidence="1">
    <location>
        <begin position="460"/>
        <end position="515"/>
    </location>
</feature>
<keyword evidence="3" id="KW-1185">Reference proteome</keyword>
<feature type="compositionally biased region" description="Basic and acidic residues" evidence="1">
    <location>
        <begin position="11"/>
        <end position="27"/>
    </location>
</feature>
<feature type="compositionally biased region" description="Basic residues" evidence="1">
    <location>
        <begin position="340"/>
        <end position="352"/>
    </location>
</feature>
<feature type="compositionally biased region" description="Basic and acidic residues" evidence="1">
    <location>
        <begin position="137"/>
        <end position="153"/>
    </location>
</feature>
<evidence type="ECO:0000313" key="2">
    <source>
        <dbReference type="EMBL" id="KAF4583128.1"/>
    </source>
</evidence>
<feature type="compositionally biased region" description="Basic and acidic residues" evidence="1">
    <location>
        <begin position="165"/>
        <end position="177"/>
    </location>
</feature>
<dbReference type="EMBL" id="JAACLJ010000007">
    <property type="protein sequence ID" value="KAF4583128.1"/>
    <property type="molecule type" value="Genomic_DNA"/>
</dbReference>
<organism evidence="2 3">
    <name type="scientific">Ophiocordyceps camponoti-floridani</name>
    <dbReference type="NCBI Taxonomy" id="2030778"/>
    <lineage>
        <taxon>Eukaryota</taxon>
        <taxon>Fungi</taxon>
        <taxon>Dikarya</taxon>
        <taxon>Ascomycota</taxon>
        <taxon>Pezizomycotina</taxon>
        <taxon>Sordariomycetes</taxon>
        <taxon>Hypocreomycetidae</taxon>
        <taxon>Hypocreales</taxon>
        <taxon>Ophiocordycipitaceae</taxon>
        <taxon>Ophiocordyceps</taxon>
    </lineage>
</organism>